<dbReference type="GO" id="GO:0006351">
    <property type="term" value="P:DNA-templated transcription"/>
    <property type="evidence" value="ECO:0007669"/>
    <property type="project" value="TreeGrafter"/>
</dbReference>
<dbReference type="PANTHER" id="PTHR30537:SF5">
    <property type="entry name" value="HTH-TYPE TRANSCRIPTIONAL ACTIVATOR TTDR-RELATED"/>
    <property type="match status" value="1"/>
</dbReference>
<evidence type="ECO:0000256" key="5">
    <source>
        <dbReference type="ARBA" id="ARBA00023163"/>
    </source>
</evidence>
<dbReference type="InterPro" id="IPR036388">
    <property type="entry name" value="WH-like_DNA-bd_sf"/>
</dbReference>
<evidence type="ECO:0000256" key="2">
    <source>
        <dbReference type="ARBA" id="ARBA00022491"/>
    </source>
</evidence>
<dbReference type="InterPro" id="IPR000847">
    <property type="entry name" value="LysR_HTH_N"/>
</dbReference>
<protein>
    <submittedName>
        <fullName evidence="7">LysR family transcriptional regulator</fullName>
    </submittedName>
</protein>
<evidence type="ECO:0000256" key="4">
    <source>
        <dbReference type="ARBA" id="ARBA00023125"/>
    </source>
</evidence>
<dbReference type="Gene3D" id="1.10.10.10">
    <property type="entry name" value="Winged helix-like DNA-binding domain superfamily/Winged helix DNA-binding domain"/>
    <property type="match status" value="1"/>
</dbReference>
<evidence type="ECO:0000256" key="1">
    <source>
        <dbReference type="ARBA" id="ARBA00009437"/>
    </source>
</evidence>
<evidence type="ECO:0000313" key="7">
    <source>
        <dbReference type="EMBL" id="TXE36946.1"/>
    </source>
</evidence>
<proteinExistence type="inferred from homology"/>
<name>A0A5C7CND9_SERMA</name>
<dbReference type="InterPro" id="IPR058163">
    <property type="entry name" value="LysR-type_TF_proteobact-type"/>
</dbReference>
<dbReference type="CDD" id="cd08471">
    <property type="entry name" value="PBP2_CrgA_like_2"/>
    <property type="match status" value="1"/>
</dbReference>
<sequence>MDRLDELAIFVAVVQQGSLAAAGRKLRRSAPAITRAIAALEQRFGTRLVERTTRRLAPTEAGMRLLERAQQLLQDYQAVVQDTAEAQLSGLLRVTSPVQFGRRYVAPVVMAFLDDYPQMQIEMVLNDRNLDLIDEGLDIAVRIGHLQDSSRVARRLGQVSRMTVASPDYLARCGEPRSPAQLAEHATIVGTQRPSLREWRFGPQENGERVRLAPRLLLNDVEAQLLAVRAGKGIARLLSYQVADDLAAGTLVRLLADHEPLPMPVQLVAQQAQRMPLKVRAFWDYAFERLSALPQIQPDGRGEISAKSFIG</sequence>
<dbReference type="PANTHER" id="PTHR30537">
    <property type="entry name" value="HTH-TYPE TRANSCRIPTIONAL REGULATOR"/>
    <property type="match status" value="1"/>
</dbReference>
<gene>
    <name evidence="7" type="ORF">FOT62_08225</name>
</gene>
<evidence type="ECO:0000313" key="8">
    <source>
        <dbReference type="Proteomes" id="UP000321126"/>
    </source>
</evidence>
<dbReference type="Pfam" id="PF00126">
    <property type="entry name" value="HTH_1"/>
    <property type="match status" value="1"/>
</dbReference>
<dbReference type="SUPFAM" id="SSF46785">
    <property type="entry name" value="Winged helix' DNA-binding domain"/>
    <property type="match status" value="1"/>
</dbReference>
<dbReference type="SUPFAM" id="SSF53850">
    <property type="entry name" value="Periplasmic binding protein-like II"/>
    <property type="match status" value="1"/>
</dbReference>
<dbReference type="Pfam" id="PF03466">
    <property type="entry name" value="LysR_substrate"/>
    <property type="match status" value="1"/>
</dbReference>
<comment type="similarity">
    <text evidence="1">Belongs to the LysR transcriptional regulatory family.</text>
</comment>
<evidence type="ECO:0000259" key="6">
    <source>
        <dbReference type="PROSITE" id="PS50931"/>
    </source>
</evidence>
<dbReference type="FunFam" id="1.10.10.10:FF:000001">
    <property type="entry name" value="LysR family transcriptional regulator"/>
    <property type="match status" value="1"/>
</dbReference>
<dbReference type="InterPro" id="IPR036390">
    <property type="entry name" value="WH_DNA-bd_sf"/>
</dbReference>
<accession>A0A5C7CND9</accession>
<dbReference type="GO" id="GO:0043565">
    <property type="term" value="F:sequence-specific DNA binding"/>
    <property type="evidence" value="ECO:0007669"/>
    <property type="project" value="TreeGrafter"/>
</dbReference>
<keyword evidence="4" id="KW-0238">DNA-binding</keyword>
<evidence type="ECO:0000256" key="3">
    <source>
        <dbReference type="ARBA" id="ARBA00023015"/>
    </source>
</evidence>
<keyword evidence="3" id="KW-0805">Transcription regulation</keyword>
<dbReference type="RefSeq" id="WP_033639955.1">
    <property type="nucleotide sequence ID" value="NZ_AP021873.1"/>
</dbReference>
<reference evidence="7 8" key="1">
    <citation type="submission" date="2019-07" db="EMBL/GenBank/DDBJ databases">
        <title>Serratia strains were isolated from fresh produce.</title>
        <authorList>
            <person name="Cho G.-S."/>
            <person name="Stein M."/>
            <person name="Lee W."/>
            <person name="Suh S.H."/>
            <person name="Franz C.M.A.P."/>
        </authorList>
    </citation>
    <scope>NUCLEOTIDE SEQUENCE [LARGE SCALE GENOMIC DNA]</scope>
    <source>
        <strain evidence="7 8">S16</strain>
    </source>
</reference>
<dbReference type="Gene3D" id="3.40.190.290">
    <property type="match status" value="1"/>
</dbReference>
<dbReference type="EMBL" id="VOUQ01000002">
    <property type="protein sequence ID" value="TXE36946.1"/>
    <property type="molecule type" value="Genomic_DNA"/>
</dbReference>
<organism evidence="7 8">
    <name type="scientific">Serratia marcescens</name>
    <dbReference type="NCBI Taxonomy" id="615"/>
    <lineage>
        <taxon>Bacteria</taxon>
        <taxon>Pseudomonadati</taxon>
        <taxon>Pseudomonadota</taxon>
        <taxon>Gammaproteobacteria</taxon>
        <taxon>Enterobacterales</taxon>
        <taxon>Yersiniaceae</taxon>
        <taxon>Serratia</taxon>
    </lineage>
</organism>
<dbReference type="PROSITE" id="PS50931">
    <property type="entry name" value="HTH_LYSR"/>
    <property type="match status" value="1"/>
</dbReference>
<dbReference type="AlphaFoldDB" id="A0A5C7CND9"/>
<dbReference type="InterPro" id="IPR005119">
    <property type="entry name" value="LysR_subst-bd"/>
</dbReference>
<feature type="domain" description="HTH lysR-type" evidence="6">
    <location>
        <begin position="1"/>
        <end position="59"/>
    </location>
</feature>
<dbReference type="Proteomes" id="UP000321126">
    <property type="component" value="Unassembled WGS sequence"/>
</dbReference>
<keyword evidence="5" id="KW-0804">Transcription</keyword>
<comment type="caution">
    <text evidence="7">The sequence shown here is derived from an EMBL/GenBank/DDBJ whole genome shotgun (WGS) entry which is preliminary data.</text>
</comment>
<dbReference type="GO" id="GO:0003700">
    <property type="term" value="F:DNA-binding transcription factor activity"/>
    <property type="evidence" value="ECO:0007669"/>
    <property type="project" value="InterPro"/>
</dbReference>
<keyword evidence="2" id="KW-0678">Repressor</keyword>